<dbReference type="InterPro" id="IPR015510">
    <property type="entry name" value="PGRP"/>
</dbReference>
<dbReference type="SMART" id="SM00701">
    <property type="entry name" value="PGRP"/>
    <property type="match status" value="1"/>
</dbReference>
<reference evidence="5 6" key="1">
    <citation type="journal article" date="2019" name="Mol. Ecol. Resour.">
        <title>Chromosome-level genome assembly of Triplophysa tibetana, a fish adapted to the harsh high-altitude environment of the Tibetan Plateau.</title>
        <authorList>
            <person name="Yang X."/>
            <person name="Liu H."/>
            <person name="Ma Z."/>
            <person name="Zou Y."/>
            <person name="Zou M."/>
            <person name="Mao Y."/>
            <person name="Li X."/>
            <person name="Wang H."/>
            <person name="Chen T."/>
            <person name="Wang W."/>
            <person name="Yang R."/>
        </authorList>
    </citation>
    <scope>NUCLEOTIDE SEQUENCE [LARGE SCALE GENOMIC DNA]</scope>
    <source>
        <strain evidence="5">TTIB1903HZAU</strain>
        <tissue evidence="5">Muscle</tissue>
    </source>
</reference>
<gene>
    <name evidence="5" type="ORF">E1301_Tti006497</name>
</gene>
<dbReference type="Pfam" id="PF01510">
    <property type="entry name" value="Amidase_2"/>
    <property type="match status" value="1"/>
</dbReference>
<feature type="domain" description="Peptidoglycan recognition protein family" evidence="4">
    <location>
        <begin position="6"/>
        <end position="148"/>
    </location>
</feature>
<dbReference type="Gene3D" id="3.40.80.10">
    <property type="entry name" value="Peptidoglycan recognition protein-like"/>
    <property type="match status" value="1"/>
</dbReference>
<dbReference type="CDD" id="cd06583">
    <property type="entry name" value="PGRP"/>
    <property type="match status" value="1"/>
</dbReference>
<evidence type="ECO:0000256" key="2">
    <source>
        <dbReference type="ARBA" id="ARBA00022859"/>
    </source>
</evidence>
<organism evidence="5 6">
    <name type="scientific">Triplophysa tibetana</name>
    <dbReference type="NCBI Taxonomy" id="1572043"/>
    <lineage>
        <taxon>Eukaryota</taxon>
        <taxon>Metazoa</taxon>
        <taxon>Chordata</taxon>
        <taxon>Craniata</taxon>
        <taxon>Vertebrata</taxon>
        <taxon>Euteleostomi</taxon>
        <taxon>Actinopterygii</taxon>
        <taxon>Neopterygii</taxon>
        <taxon>Teleostei</taxon>
        <taxon>Ostariophysi</taxon>
        <taxon>Cypriniformes</taxon>
        <taxon>Nemacheilidae</taxon>
        <taxon>Triplophysa</taxon>
    </lineage>
</organism>
<evidence type="ECO:0000259" key="4">
    <source>
        <dbReference type="SMART" id="SM00701"/>
    </source>
</evidence>
<evidence type="ECO:0000259" key="3">
    <source>
        <dbReference type="SMART" id="SM00644"/>
    </source>
</evidence>
<feature type="domain" description="N-acetylmuramoyl-L-alanine amidase" evidence="3">
    <location>
        <begin position="18"/>
        <end position="154"/>
    </location>
</feature>
<dbReference type="GO" id="GO:0002376">
    <property type="term" value="P:immune system process"/>
    <property type="evidence" value="ECO:0007669"/>
    <property type="project" value="UniProtKB-KW"/>
</dbReference>
<dbReference type="PANTHER" id="PTHR11022:SF12">
    <property type="entry name" value="PEPTIDOGLYCAN RECOGNITION PROTEIN 3"/>
    <property type="match status" value="1"/>
</dbReference>
<proteinExistence type="inferred from homology"/>
<dbReference type="GO" id="GO:0008270">
    <property type="term" value="F:zinc ion binding"/>
    <property type="evidence" value="ECO:0007669"/>
    <property type="project" value="InterPro"/>
</dbReference>
<evidence type="ECO:0000313" key="5">
    <source>
        <dbReference type="EMBL" id="KAA0714663.1"/>
    </source>
</evidence>
<dbReference type="GO" id="GO:0008745">
    <property type="term" value="F:N-acetylmuramoyl-L-alanine amidase activity"/>
    <property type="evidence" value="ECO:0007669"/>
    <property type="project" value="InterPro"/>
</dbReference>
<dbReference type="EMBL" id="SOYY01000011">
    <property type="protein sequence ID" value="KAA0714663.1"/>
    <property type="molecule type" value="Genomic_DNA"/>
</dbReference>
<dbReference type="AlphaFoldDB" id="A0A5A9NYG2"/>
<dbReference type="InterPro" id="IPR002502">
    <property type="entry name" value="Amidase_domain"/>
</dbReference>
<dbReference type="GO" id="GO:0009253">
    <property type="term" value="P:peptidoglycan catabolic process"/>
    <property type="evidence" value="ECO:0007669"/>
    <property type="project" value="InterPro"/>
</dbReference>
<dbReference type="InterPro" id="IPR036505">
    <property type="entry name" value="Amidase/PGRP_sf"/>
</dbReference>
<dbReference type="PANTHER" id="PTHR11022">
    <property type="entry name" value="PEPTIDOGLYCAN RECOGNITION PROTEIN"/>
    <property type="match status" value="1"/>
</dbReference>
<comment type="similarity">
    <text evidence="1">Belongs to the N-acetylmuramoyl-L-alanine amidase 2 family.</text>
</comment>
<accession>A0A5A9NYG2</accession>
<comment type="caution">
    <text evidence="5">The sequence shown here is derived from an EMBL/GenBank/DDBJ whole genome shotgun (WGS) entry which is preliminary data.</text>
</comment>
<sequence length="172" mass="19156">MCCFSGHVVPRSGWKAVNPRIRTEMKVPAQTVIVHHTALWSCVQPCDSLSQLVHIQNMHMHERGFDDIGYNFLISGDGTVYEGRGWGVVGAHAKEHNFDSVGIAFMGNFNDEMPTCASLTALHGLLRFGQLSGHFRHDFVLVGHRDVGKTECPGEHLYSALPKVKEQLKTPY</sequence>
<dbReference type="Proteomes" id="UP000324632">
    <property type="component" value="Chromosome 11"/>
</dbReference>
<evidence type="ECO:0000313" key="6">
    <source>
        <dbReference type="Proteomes" id="UP000324632"/>
    </source>
</evidence>
<protein>
    <submittedName>
        <fullName evidence="5">Peptidoglycan-recognition protein SC2</fullName>
    </submittedName>
</protein>
<name>A0A5A9NYG2_9TELE</name>
<evidence type="ECO:0000256" key="1">
    <source>
        <dbReference type="ARBA" id="ARBA00007553"/>
    </source>
</evidence>
<dbReference type="SMART" id="SM00644">
    <property type="entry name" value="Ami_2"/>
    <property type="match status" value="1"/>
</dbReference>
<keyword evidence="2" id="KW-0391">Immunity</keyword>
<dbReference type="InterPro" id="IPR006619">
    <property type="entry name" value="PGRP_domain_met/bac"/>
</dbReference>
<keyword evidence="6" id="KW-1185">Reference proteome</keyword>
<dbReference type="FunFam" id="3.40.80.10:FF:000001">
    <property type="entry name" value="Peptidoglycan recognition protein 1"/>
    <property type="match status" value="1"/>
</dbReference>
<dbReference type="SUPFAM" id="SSF55846">
    <property type="entry name" value="N-acetylmuramoyl-L-alanine amidase-like"/>
    <property type="match status" value="1"/>
</dbReference>